<dbReference type="SMART" id="SM00883">
    <property type="entry name" value="Cpn10"/>
    <property type="match status" value="2"/>
</dbReference>
<dbReference type="CDD" id="cd00320">
    <property type="entry name" value="cpn10"/>
    <property type="match status" value="2"/>
</dbReference>
<dbReference type="FunFam" id="2.30.33.40:FF:000005">
    <property type="entry name" value="20 kDa chaperonin, chloroplastic"/>
    <property type="match status" value="1"/>
</dbReference>
<dbReference type="InterPro" id="IPR037124">
    <property type="entry name" value="Chaperonin_GroES_sf"/>
</dbReference>
<dbReference type="PANTHER" id="PTHR10772:SF63">
    <property type="entry name" value="20 KDA CHAPERONIN, CHLOROPLASTIC"/>
    <property type="match status" value="1"/>
</dbReference>
<dbReference type="SUPFAM" id="SSF50129">
    <property type="entry name" value="GroES-like"/>
    <property type="match status" value="2"/>
</dbReference>
<comment type="similarity">
    <text evidence="1 6">Belongs to the GroES chaperonin family.</text>
</comment>
<dbReference type="GO" id="GO:0046914">
    <property type="term" value="F:transition metal ion binding"/>
    <property type="evidence" value="ECO:0007669"/>
    <property type="project" value="InterPro"/>
</dbReference>
<dbReference type="PROSITE" id="PS00681">
    <property type="entry name" value="CHAPERONINS_CPN10"/>
    <property type="match status" value="2"/>
</dbReference>
<dbReference type="InterPro" id="IPR018369">
    <property type="entry name" value="Chaprnonin_Cpn10_CS"/>
</dbReference>
<reference evidence="7" key="2">
    <citation type="submission" date="2020-10" db="EMBL/GenBank/DDBJ databases">
        <authorList>
            <person name="Cooper E.A."/>
            <person name="Brenton Z.W."/>
            <person name="Flinn B.S."/>
            <person name="Jenkins J."/>
            <person name="Shu S."/>
            <person name="Flowers D."/>
            <person name="Luo F."/>
            <person name="Wang Y."/>
            <person name="Xia P."/>
            <person name="Barry K."/>
            <person name="Daum C."/>
            <person name="Lipzen A."/>
            <person name="Yoshinaga Y."/>
            <person name="Schmutz J."/>
            <person name="Saski C."/>
            <person name="Vermerris W."/>
            <person name="Kresovich S."/>
        </authorList>
    </citation>
    <scope>NUCLEOTIDE SEQUENCE</scope>
</reference>
<evidence type="ECO:0000313" key="8">
    <source>
        <dbReference type="Proteomes" id="UP000807115"/>
    </source>
</evidence>
<evidence type="ECO:0000256" key="2">
    <source>
        <dbReference type="ARBA" id="ARBA00023186"/>
    </source>
</evidence>
<sequence>MASLQVSGAGVGAAAFAAKGKASIGALRLPSTVTVGEVCPARRAFRGLVVRAATVVAPKYTTLKPLADRVLVKINSSEEKTTGGILLPTTAQSKPQGGEVVAVGEGRIIGDKKVDVSIQVGAQVVYSKYAGTEVELNDYNHLVLKEDDIIGILETDDVKDMKPLNDRVLIKVAEAEVKTPGGLLLTETSKEKPSIGTVVAVGPGPLDEEGKRSPLSVSAGSTVLYSKYAGSEFKGADGTNYIVLRVSDLMAVLS</sequence>
<dbReference type="HAMAP" id="MF_00580">
    <property type="entry name" value="CH10"/>
    <property type="match status" value="2"/>
</dbReference>
<dbReference type="Gramene" id="EES07636">
    <property type="protein sequence ID" value="EES07636"/>
    <property type="gene ID" value="SORBI_3004G319800"/>
</dbReference>
<dbReference type="InterPro" id="IPR011032">
    <property type="entry name" value="GroES-like_sf"/>
</dbReference>
<keyword evidence="2 6" id="KW-0143">Chaperone</keyword>
<reference evidence="7" key="1">
    <citation type="journal article" date="2019" name="BMC Genomics">
        <title>A new reference genome for Sorghum bicolor reveals high levels of sequence similarity between sweet and grain genotypes: implications for the genetics of sugar metabolism.</title>
        <authorList>
            <person name="Cooper E.A."/>
            <person name="Brenton Z.W."/>
            <person name="Flinn B.S."/>
            <person name="Jenkins J."/>
            <person name="Shu S."/>
            <person name="Flowers D."/>
            <person name="Luo F."/>
            <person name="Wang Y."/>
            <person name="Xia P."/>
            <person name="Barry K."/>
            <person name="Daum C."/>
            <person name="Lipzen A."/>
            <person name="Yoshinaga Y."/>
            <person name="Schmutz J."/>
            <person name="Saski C."/>
            <person name="Vermerris W."/>
            <person name="Kresovich S."/>
        </authorList>
    </citation>
    <scope>NUCLEOTIDE SEQUENCE</scope>
</reference>
<evidence type="ECO:0000256" key="3">
    <source>
        <dbReference type="ARBA" id="ARBA00031971"/>
    </source>
</evidence>
<evidence type="ECO:0000256" key="4">
    <source>
        <dbReference type="ARBA" id="ARBA00073031"/>
    </source>
</evidence>
<dbReference type="OrthoDB" id="184876at2759"/>
<dbReference type="Pfam" id="PF00166">
    <property type="entry name" value="Cpn10"/>
    <property type="match status" value="2"/>
</dbReference>
<dbReference type="Proteomes" id="UP000807115">
    <property type="component" value="Chromosome 4"/>
</dbReference>
<dbReference type="PANTHER" id="PTHR10772">
    <property type="entry name" value="10 KDA HEAT SHOCK PROTEIN"/>
    <property type="match status" value="1"/>
</dbReference>
<protein>
    <recommendedName>
        <fullName evidence="4">20 kDa chaperonin, chloroplastic</fullName>
    </recommendedName>
    <alternativeName>
        <fullName evidence="3">Chaperonin 10</fullName>
    </alternativeName>
    <alternativeName>
        <fullName evidence="5">Protein Cpn21</fullName>
    </alternativeName>
</protein>
<dbReference type="InterPro" id="IPR020818">
    <property type="entry name" value="Chaperonin_GroES"/>
</dbReference>
<evidence type="ECO:0000256" key="6">
    <source>
        <dbReference type="RuleBase" id="RU003479"/>
    </source>
</evidence>
<accession>A0A921R8L4</accession>
<proteinExistence type="inferred from homology"/>
<dbReference type="GO" id="GO:0005524">
    <property type="term" value="F:ATP binding"/>
    <property type="evidence" value="ECO:0007669"/>
    <property type="project" value="InterPro"/>
</dbReference>
<dbReference type="Gene3D" id="2.30.33.40">
    <property type="entry name" value="GroES chaperonin"/>
    <property type="match status" value="2"/>
</dbReference>
<evidence type="ECO:0000313" key="7">
    <source>
        <dbReference type="EMBL" id="KAG0535158.1"/>
    </source>
</evidence>
<evidence type="ECO:0000256" key="1">
    <source>
        <dbReference type="ARBA" id="ARBA00006975"/>
    </source>
</evidence>
<dbReference type="PRINTS" id="PR00297">
    <property type="entry name" value="CHAPERONIN10"/>
</dbReference>
<dbReference type="NCBIfam" id="NF001531">
    <property type="entry name" value="PRK00364.2-2"/>
    <property type="match status" value="2"/>
</dbReference>
<dbReference type="AlphaFoldDB" id="A0A921R8L4"/>
<dbReference type="KEGG" id="sbi:8081944"/>
<organism evidence="7 8">
    <name type="scientific">Sorghum bicolor</name>
    <name type="common">Sorghum</name>
    <name type="synonym">Sorghum vulgare</name>
    <dbReference type="NCBI Taxonomy" id="4558"/>
    <lineage>
        <taxon>Eukaryota</taxon>
        <taxon>Viridiplantae</taxon>
        <taxon>Streptophyta</taxon>
        <taxon>Embryophyta</taxon>
        <taxon>Tracheophyta</taxon>
        <taxon>Spermatophyta</taxon>
        <taxon>Magnoliopsida</taxon>
        <taxon>Liliopsida</taxon>
        <taxon>Poales</taxon>
        <taxon>Poaceae</taxon>
        <taxon>PACMAD clade</taxon>
        <taxon>Panicoideae</taxon>
        <taxon>Andropogonodae</taxon>
        <taxon>Andropogoneae</taxon>
        <taxon>Sorghinae</taxon>
        <taxon>Sorghum</taxon>
    </lineage>
</organism>
<comment type="caution">
    <text evidence="7">The sequence shown here is derived from an EMBL/GenBank/DDBJ whole genome shotgun (WGS) entry which is preliminary data.</text>
</comment>
<dbReference type="InterPro" id="IPR017416">
    <property type="entry name" value="Cpn20"/>
</dbReference>
<dbReference type="OMA" id="NIVHSKW"/>
<dbReference type="FunFam" id="2.30.33.40:FF:000001">
    <property type="entry name" value="10 kDa chaperonin"/>
    <property type="match status" value="1"/>
</dbReference>
<evidence type="ECO:0000256" key="5">
    <source>
        <dbReference type="ARBA" id="ARBA00079398"/>
    </source>
</evidence>
<dbReference type="GO" id="GO:0044183">
    <property type="term" value="F:protein folding chaperone"/>
    <property type="evidence" value="ECO:0007669"/>
    <property type="project" value="InterPro"/>
</dbReference>
<dbReference type="PIRSF" id="PIRSF038157">
    <property type="entry name" value="Chaperonin_21_chloroplast"/>
    <property type="match status" value="1"/>
</dbReference>
<gene>
    <name evidence="7" type="ORF">BDA96_04G342300</name>
</gene>
<dbReference type="EMBL" id="CM027683">
    <property type="protein sequence ID" value="KAG0535158.1"/>
    <property type="molecule type" value="Genomic_DNA"/>
</dbReference>
<name>A0A921R8L4_SORBI</name>